<dbReference type="GO" id="GO:0004479">
    <property type="term" value="F:methionyl-tRNA formyltransferase activity"/>
    <property type="evidence" value="ECO:0007669"/>
    <property type="project" value="TreeGrafter"/>
</dbReference>
<dbReference type="InterPro" id="IPR002376">
    <property type="entry name" value="Formyl_transf_N"/>
</dbReference>
<feature type="domain" description="Formyl transferase C-terminal" evidence="5">
    <location>
        <begin position="202"/>
        <end position="281"/>
    </location>
</feature>
<dbReference type="InterPro" id="IPR044135">
    <property type="entry name" value="Met-tRNA-FMT_C"/>
</dbReference>
<dbReference type="AlphaFoldDB" id="H1Y2B9"/>
<organism evidence="6 7">
    <name type="scientific">Mucilaginibacter paludis DSM 18603</name>
    <dbReference type="NCBI Taxonomy" id="714943"/>
    <lineage>
        <taxon>Bacteria</taxon>
        <taxon>Pseudomonadati</taxon>
        <taxon>Bacteroidota</taxon>
        <taxon>Sphingobacteriia</taxon>
        <taxon>Sphingobacteriales</taxon>
        <taxon>Sphingobacteriaceae</taxon>
        <taxon>Mucilaginibacter</taxon>
    </lineage>
</organism>
<dbReference type="Pfam" id="PF02911">
    <property type="entry name" value="Formyl_trans_C"/>
    <property type="match status" value="1"/>
</dbReference>
<gene>
    <name evidence="6" type="ORF">Mucpa_3802</name>
</gene>
<evidence type="ECO:0000259" key="5">
    <source>
        <dbReference type="Pfam" id="PF02911"/>
    </source>
</evidence>
<accession>H1Y2B9</accession>
<comment type="similarity">
    <text evidence="1">Belongs to the Fmt family.</text>
</comment>
<reference evidence="6" key="1">
    <citation type="submission" date="2011-09" db="EMBL/GenBank/DDBJ databases">
        <title>The permanent draft genome of Mucilaginibacter paludis DSM 18603.</title>
        <authorList>
            <consortium name="US DOE Joint Genome Institute (JGI-PGF)"/>
            <person name="Lucas S."/>
            <person name="Han J."/>
            <person name="Lapidus A."/>
            <person name="Bruce D."/>
            <person name="Goodwin L."/>
            <person name="Pitluck S."/>
            <person name="Peters L."/>
            <person name="Kyrpides N."/>
            <person name="Mavromatis K."/>
            <person name="Ivanova N."/>
            <person name="Mikhailova N."/>
            <person name="Held B."/>
            <person name="Detter J.C."/>
            <person name="Tapia R."/>
            <person name="Han C."/>
            <person name="Land M."/>
            <person name="Hauser L."/>
            <person name="Markowitz V."/>
            <person name="Cheng J.-F."/>
            <person name="Hugenholtz P."/>
            <person name="Woyke T."/>
            <person name="Wu D."/>
            <person name="Tindall B."/>
            <person name="Brambilla E."/>
            <person name="Klenk H.-P."/>
            <person name="Eisen J.A."/>
        </authorList>
    </citation>
    <scope>NUCLEOTIDE SEQUENCE [LARGE SCALE GENOMIC DNA]</scope>
    <source>
        <strain evidence="6">DSM 18603</strain>
    </source>
</reference>
<dbReference type="InterPro" id="IPR005793">
    <property type="entry name" value="Formyl_trans_C"/>
</dbReference>
<dbReference type="HOGENOM" id="CLU_033347_2_1_10"/>
<dbReference type="SUPFAM" id="SSF53328">
    <property type="entry name" value="Formyltransferase"/>
    <property type="match status" value="1"/>
</dbReference>
<dbReference type="Proteomes" id="UP000002774">
    <property type="component" value="Chromosome"/>
</dbReference>
<dbReference type="Pfam" id="PF00551">
    <property type="entry name" value="Formyl_trans_N"/>
    <property type="match status" value="1"/>
</dbReference>
<evidence type="ECO:0000256" key="3">
    <source>
        <dbReference type="ARBA" id="ARBA00022917"/>
    </source>
</evidence>
<dbReference type="STRING" id="714943.Mucpa_3802"/>
<dbReference type="PANTHER" id="PTHR11138:SF5">
    <property type="entry name" value="METHIONYL-TRNA FORMYLTRANSFERASE, MITOCHONDRIAL"/>
    <property type="match status" value="1"/>
</dbReference>
<evidence type="ECO:0000256" key="2">
    <source>
        <dbReference type="ARBA" id="ARBA00022679"/>
    </source>
</evidence>
<name>H1Y2B9_9SPHI</name>
<protein>
    <submittedName>
        <fullName evidence="6">Formyl transferase domain protein</fullName>
    </submittedName>
</protein>
<dbReference type="OrthoDB" id="1092294at2"/>
<sequence>MRIGVISNTDSFIPFAYTLAAQQLQVYVFFSPPKDAFVHQKVLAFVKQAKLSFTEETNANNDLYHWLQGGNYDICFILGYPHLIRLDRLIKCPTLLFNIHFGPLPGFRGPVPVFWQLKNGIDKIGLSIHKLSSKFDAGPVVWAKETNDLPHYNYQLVNKLFSQLCIEGVFYILQLLAHRMPIPEIDTSKLTSAYHKRPVLSDVLINWQIMSSVAICNLVRACNPWNKGALTSFNGQEIKLIDATIVTQASNLATKTKPGTIVEAEHRLLIYCKDDNLININMLFYNECFIPGYQCKYLGLNKDTELG</sequence>
<keyword evidence="2 6" id="KW-0808">Transferase</keyword>
<dbReference type="InterPro" id="IPR011034">
    <property type="entry name" value="Formyl_transferase-like_C_sf"/>
</dbReference>
<dbReference type="CDD" id="cd08704">
    <property type="entry name" value="Met_tRNA_FMT_C"/>
    <property type="match status" value="1"/>
</dbReference>
<dbReference type="eggNOG" id="COG0223">
    <property type="taxonomic scope" value="Bacteria"/>
</dbReference>
<dbReference type="Gene3D" id="3.40.50.12230">
    <property type="match status" value="1"/>
</dbReference>
<evidence type="ECO:0000259" key="4">
    <source>
        <dbReference type="Pfam" id="PF00551"/>
    </source>
</evidence>
<proteinExistence type="inferred from homology"/>
<keyword evidence="3" id="KW-0648">Protein biosynthesis</keyword>
<evidence type="ECO:0000313" key="6">
    <source>
        <dbReference type="EMBL" id="EHQ27899.1"/>
    </source>
</evidence>
<dbReference type="EMBL" id="CM001403">
    <property type="protein sequence ID" value="EHQ27899.1"/>
    <property type="molecule type" value="Genomic_DNA"/>
</dbReference>
<evidence type="ECO:0000256" key="1">
    <source>
        <dbReference type="ARBA" id="ARBA00010699"/>
    </source>
</evidence>
<dbReference type="PANTHER" id="PTHR11138">
    <property type="entry name" value="METHIONYL-TRNA FORMYLTRANSFERASE"/>
    <property type="match status" value="1"/>
</dbReference>
<dbReference type="SUPFAM" id="SSF50486">
    <property type="entry name" value="FMT C-terminal domain-like"/>
    <property type="match status" value="1"/>
</dbReference>
<feature type="domain" description="Formyl transferase N-terminal" evidence="4">
    <location>
        <begin position="31"/>
        <end position="154"/>
    </location>
</feature>
<evidence type="ECO:0000313" key="7">
    <source>
        <dbReference type="Proteomes" id="UP000002774"/>
    </source>
</evidence>
<keyword evidence="7" id="KW-1185">Reference proteome</keyword>
<dbReference type="InterPro" id="IPR036477">
    <property type="entry name" value="Formyl_transf_N_sf"/>
</dbReference>
<dbReference type="RefSeq" id="WP_008508529.1">
    <property type="nucleotide sequence ID" value="NZ_CM001403.1"/>
</dbReference>